<dbReference type="Proteomes" id="UP001491088">
    <property type="component" value="Chromosome"/>
</dbReference>
<proteinExistence type="predicted"/>
<evidence type="ECO:0000313" key="1">
    <source>
        <dbReference type="EMBL" id="WYW55170.1"/>
    </source>
</evidence>
<dbReference type="PROSITE" id="PS51257">
    <property type="entry name" value="PROKAR_LIPOPROTEIN"/>
    <property type="match status" value="1"/>
</dbReference>
<evidence type="ECO:0000313" key="2">
    <source>
        <dbReference type="Proteomes" id="UP001491088"/>
    </source>
</evidence>
<name>A0ABZ2TPV5_9FLAO</name>
<dbReference type="RefSeq" id="WP_340932538.1">
    <property type="nucleotide sequence ID" value="NZ_CP150496.1"/>
</dbReference>
<dbReference type="EMBL" id="CP150496">
    <property type="protein sequence ID" value="WYW55170.1"/>
    <property type="molecule type" value="Genomic_DNA"/>
</dbReference>
<evidence type="ECO:0008006" key="3">
    <source>
        <dbReference type="Google" id="ProtNLM"/>
    </source>
</evidence>
<organism evidence="1 2">
    <name type="scientific">Polaribacter marinaquae</name>
    <dbReference type="NCBI Taxonomy" id="1642819"/>
    <lineage>
        <taxon>Bacteria</taxon>
        <taxon>Pseudomonadati</taxon>
        <taxon>Bacteroidota</taxon>
        <taxon>Flavobacteriia</taxon>
        <taxon>Flavobacteriales</taxon>
        <taxon>Flavobacteriaceae</taxon>
    </lineage>
</organism>
<accession>A0ABZ2TPV5</accession>
<reference evidence="1 2" key="1">
    <citation type="submission" date="2024-03" db="EMBL/GenBank/DDBJ databases">
        <authorList>
            <person name="Cao K."/>
        </authorList>
    </citation>
    <scope>NUCLEOTIDE SEQUENCE [LARGE SCALE GENOMIC DNA]</scope>
    <source>
        <strain evidence="1 2">MCCC 1K00696</strain>
    </source>
</reference>
<keyword evidence="2" id="KW-1185">Reference proteome</keyword>
<protein>
    <recommendedName>
        <fullName evidence="3">DUF4252 domain-containing protein</fullName>
    </recommendedName>
</protein>
<sequence length="196" mass="22618">MKKIVILTIIFITFTSCHFPNYRHSGNVNSSLDFRKGKWLLNNIESPKGVNFILSKIAREKFSKLLGERFSTLNQSKGILVPLIEKNNNLRKSTLRDIKNGTGFDFLINIKAKTNKNEIGDLQIGSVYSRLENNVEVSIEIYDLNLLERFYFHSVIGRLTVKENNQDFAFAKGTENLTIKGFEKIMKKIKKNERKN</sequence>
<gene>
    <name evidence="1" type="ORF">WG950_11595</name>
</gene>